<dbReference type="InterPro" id="IPR037066">
    <property type="entry name" value="Plug_dom_sf"/>
</dbReference>
<feature type="domain" description="TonB-dependent receptor-like beta-barrel" evidence="11">
    <location>
        <begin position="469"/>
        <end position="1049"/>
    </location>
</feature>
<evidence type="ECO:0000256" key="1">
    <source>
        <dbReference type="ARBA" id="ARBA00004571"/>
    </source>
</evidence>
<dbReference type="InterPro" id="IPR000531">
    <property type="entry name" value="Beta-barrel_TonB"/>
</dbReference>
<reference evidence="13 14" key="1">
    <citation type="submission" date="2018-06" db="EMBL/GenBank/DDBJ databases">
        <title>Pedobacter endophyticus sp. nov., an endophytic bacterium isolated from a leaf of Triticum aestivum.</title>
        <authorList>
            <person name="Zhang L."/>
        </authorList>
    </citation>
    <scope>NUCLEOTIDE SEQUENCE [LARGE SCALE GENOMIC DNA]</scope>
    <source>
        <strain evidence="13 14">CM134L-2</strain>
    </source>
</reference>
<evidence type="ECO:0000256" key="10">
    <source>
        <dbReference type="SAM" id="Phobius"/>
    </source>
</evidence>
<dbReference type="AlphaFoldDB" id="A0A451GDU0"/>
<keyword evidence="2 8" id="KW-0813">Transport</keyword>
<protein>
    <submittedName>
        <fullName evidence="13">SusC/RagA family TonB-linked outer membrane protein</fullName>
    </submittedName>
</protein>
<sequence>MCLHAAECESKPQSQLSVIGILKKQYRNVSSVTFLLVLLFQFLLLQNVVAQTSSQNITVKGTIVDAGDNTGIPGVSITDNTKKVLGLTDSRGDFSITIAKGTTVNFTMIGYAAVSRTFANAQTGVSISMKSSTNELNTVVVTALGIKREEKALGYAVTTVDSTQITNAIASNWTDALSGKVAGLNLVRNSGPAASNKIILRGENNLTGDNEALIVIDGVVASSSSRRTAATGGGAYGTGGDIMPVDFGSGLNDLNSEDIESVTVLKGPAASALYGQRGANGAIIITTKSATKNRKTVGITLTSNSAWEQVNRKPDRQTEFGQGNDGANFYQWGTGATSAAYGPPLGVGLQFYQYDPTTKALGTKLTPFVAYEDPIDAFFVTGFEQTNSITLDGTYKKVGLRLTASHGENEWIVPNTGLERTSVALNANANITKKLSINIKAQYSNRHADNLPTTGFGNQSLMYWFAFSQPNINTDWYRDYWAPGKEFEQFSNLTTSFPEGPYAISEQYLNGQRRNGFLGNIQATYRFTKDLSLMVRASGDLNKDIRETKRPFDANGTGWAQGAYRVNNIRSYEISADFMVKYDKKINKDFHVNASVGGSQMRNQYDRLEVRADGLLVPNVYRLDNNRNPLVYVPDTARYRINSFYAALSFSYKNYLYLDLTARQDWNSTLATITRTDNVGFFYPSASLAFVASDYWKLPKFVNLAKFRASIAQVGSGSTIPYRTEYNYLIASNGIYPGNALTNPTILPNPNLKPLITTTVELGLDLKMFKNRLNLDFAVYSGNTKNQILNRIIDRSTGYTIGVFNVGRVDNKGIEIALNGTPVKTKNFSWTVNGTFTANRNKIKELADSAVVLRTGGFSNGGQIVAQVGGSMGDLYGTGFLRSPDGQVVFDEGTGAPRIDNNVKYLGNTMPLFRYSFGTGITYKQFGMNVLFDAQVGAVGHSMTITQLVRFGKSTLTLPGRNNGILGKGVLENKDASGKYLGTYRPNDVIATDVQNYYEVIGYNQAEGSVYSTDYLKFREANITYTFNKKFLQRIGFTKMTLSAYGRNLFIWSPWPGFDPEFGTLSGSDIQQGFEVGQLPSTRNFGLRLVVGI</sequence>
<proteinExistence type="inferred from homology"/>
<dbReference type="InterPro" id="IPR039426">
    <property type="entry name" value="TonB-dep_rcpt-like"/>
</dbReference>
<gene>
    <name evidence="13" type="ORF">DPV69_05025</name>
</gene>
<dbReference type="Gene3D" id="2.40.170.20">
    <property type="entry name" value="TonB-dependent receptor, beta-barrel domain"/>
    <property type="match status" value="1"/>
</dbReference>
<dbReference type="NCBIfam" id="TIGR04057">
    <property type="entry name" value="SusC_RagA_signa"/>
    <property type="match status" value="1"/>
</dbReference>
<evidence type="ECO:0000259" key="12">
    <source>
        <dbReference type="Pfam" id="PF07715"/>
    </source>
</evidence>
<evidence type="ECO:0000256" key="7">
    <source>
        <dbReference type="ARBA" id="ARBA00023237"/>
    </source>
</evidence>
<comment type="subcellular location">
    <subcellularLocation>
        <location evidence="1 8">Cell outer membrane</location>
        <topology evidence="1 8">Multi-pass membrane protein</topology>
    </subcellularLocation>
</comment>
<accession>A0A451GDU0</accession>
<keyword evidence="5 9" id="KW-0798">TonB box</keyword>
<evidence type="ECO:0000256" key="8">
    <source>
        <dbReference type="PROSITE-ProRule" id="PRU01360"/>
    </source>
</evidence>
<dbReference type="Pfam" id="PF13715">
    <property type="entry name" value="CarbopepD_reg_2"/>
    <property type="match status" value="1"/>
</dbReference>
<feature type="transmembrane region" description="Helical" evidence="10">
    <location>
        <begin position="32"/>
        <end position="50"/>
    </location>
</feature>
<dbReference type="InterPro" id="IPR008969">
    <property type="entry name" value="CarboxyPept-like_regulatory"/>
</dbReference>
<keyword evidence="6 8" id="KW-0472">Membrane</keyword>
<evidence type="ECO:0000256" key="3">
    <source>
        <dbReference type="ARBA" id="ARBA00022452"/>
    </source>
</evidence>
<name>A0A451GDU0_9SPHI</name>
<dbReference type="Pfam" id="PF00593">
    <property type="entry name" value="TonB_dep_Rec_b-barrel"/>
    <property type="match status" value="1"/>
</dbReference>
<evidence type="ECO:0000256" key="4">
    <source>
        <dbReference type="ARBA" id="ARBA00022692"/>
    </source>
</evidence>
<evidence type="ECO:0000259" key="11">
    <source>
        <dbReference type="Pfam" id="PF00593"/>
    </source>
</evidence>
<dbReference type="OrthoDB" id="9768177at2"/>
<organism evidence="13 14">
    <name type="scientific">Pedobacter chitinilyticus</name>
    <dbReference type="NCBI Taxonomy" id="2233776"/>
    <lineage>
        <taxon>Bacteria</taxon>
        <taxon>Pseudomonadati</taxon>
        <taxon>Bacteroidota</taxon>
        <taxon>Sphingobacteriia</taxon>
        <taxon>Sphingobacteriales</taxon>
        <taxon>Sphingobacteriaceae</taxon>
        <taxon>Pedobacter</taxon>
    </lineage>
</organism>
<dbReference type="SUPFAM" id="SSF49464">
    <property type="entry name" value="Carboxypeptidase regulatory domain-like"/>
    <property type="match status" value="1"/>
</dbReference>
<evidence type="ECO:0000256" key="9">
    <source>
        <dbReference type="RuleBase" id="RU003357"/>
    </source>
</evidence>
<dbReference type="Proteomes" id="UP000284120">
    <property type="component" value="Unassembled WGS sequence"/>
</dbReference>
<evidence type="ECO:0000313" key="13">
    <source>
        <dbReference type="EMBL" id="RWU11070.1"/>
    </source>
</evidence>
<keyword evidence="4 8" id="KW-0812">Transmembrane</keyword>
<dbReference type="SUPFAM" id="SSF56935">
    <property type="entry name" value="Porins"/>
    <property type="match status" value="1"/>
</dbReference>
<dbReference type="Pfam" id="PF07715">
    <property type="entry name" value="Plug"/>
    <property type="match status" value="1"/>
</dbReference>
<feature type="domain" description="TonB-dependent receptor plug" evidence="12">
    <location>
        <begin position="153"/>
        <end position="282"/>
    </location>
</feature>
<keyword evidence="3 8" id="KW-1134">Transmembrane beta strand</keyword>
<dbReference type="GO" id="GO:0009279">
    <property type="term" value="C:cell outer membrane"/>
    <property type="evidence" value="ECO:0007669"/>
    <property type="project" value="UniProtKB-SubCell"/>
</dbReference>
<keyword evidence="14" id="KW-1185">Reference proteome</keyword>
<evidence type="ECO:0000313" key="14">
    <source>
        <dbReference type="Proteomes" id="UP000284120"/>
    </source>
</evidence>
<comment type="similarity">
    <text evidence="8 9">Belongs to the TonB-dependent receptor family.</text>
</comment>
<dbReference type="Gene3D" id="2.170.130.10">
    <property type="entry name" value="TonB-dependent receptor, plug domain"/>
    <property type="match status" value="1"/>
</dbReference>
<keyword evidence="10" id="KW-1133">Transmembrane helix</keyword>
<dbReference type="InterPro" id="IPR023996">
    <property type="entry name" value="TonB-dep_OMP_SusC/RagA"/>
</dbReference>
<dbReference type="InterPro" id="IPR036942">
    <property type="entry name" value="Beta-barrel_TonB_sf"/>
</dbReference>
<keyword evidence="7 8" id="KW-0998">Cell outer membrane</keyword>
<dbReference type="NCBIfam" id="TIGR04056">
    <property type="entry name" value="OMP_RagA_SusC"/>
    <property type="match status" value="1"/>
</dbReference>
<dbReference type="EMBL" id="SAYW01000001">
    <property type="protein sequence ID" value="RWU11070.1"/>
    <property type="molecule type" value="Genomic_DNA"/>
</dbReference>
<evidence type="ECO:0000256" key="6">
    <source>
        <dbReference type="ARBA" id="ARBA00023136"/>
    </source>
</evidence>
<evidence type="ECO:0000256" key="2">
    <source>
        <dbReference type="ARBA" id="ARBA00022448"/>
    </source>
</evidence>
<evidence type="ECO:0000256" key="5">
    <source>
        <dbReference type="ARBA" id="ARBA00023077"/>
    </source>
</evidence>
<comment type="caution">
    <text evidence="13">The sequence shown here is derived from an EMBL/GenBank/DDBJ whole genome shotgun (WGS) entry which is preliminary data.</text>
</comment>
<dbReference type="PROSITE" id="PS52016">
    <property type="entry name" value="TONB_DEPENDENT_REC_3"/>
    <property type="match status" value="1"/>
</dbReference>
<dbReference type="InterPro" id="IPR012910">
    <property type="entry name" value="Plug_dom"/>
</dbReference>
<dbReference type="InterPro" id="IPR023997">
    <property type="entry name" value="TonB-dep_OMP_SusC/RagA_CS"/>
</dbReference>